<feature type="non-terminal residue" evidence="2">
    <location>
        <position position="100"/>
    </location>
</feature>
<dbReference type="EMBL" id="BGZK01000099">
    <property type="protein sequence ID" value="GBP18569.1"/>
    <property type="molecule type" value="Genomic_DNA"/>
</dbReference>
<evidence type="ECO:0000256" key="1">
    <source>
        <dbReference type="SAM" id="MobiDB-lite"/>
    </source>
</evidence>
<dbReference type="AlphaFoldDB" id="A0A4C1TX14"/>
<sequence>MLQPRLGARGCGKSDSAPSKMGRGRTQGRRPVSGLACAFCFAVLLNVAAIVSCQAPLCTKNVSRFPVFAAAIVADSAACADNGPPLTALTGDERNRASSH</sequence>
<name>A0A4C1TX14_EUMVA</name>
<evidence type="ECO:0000313" key="3">
    <source>
        <dbReference type="Proteomes" id="UP000299102"/>
    </source>
</evidence>
<keyword evidence="3" id="KW-1185">Reference proteome</keyword>
<comment type="caution">
    <text evidence="2">The sequence shown here is derived from an EMBL/GenBank/DDBJ whole genome shotgun (WGS) entry which is preliminary data.</text>
</comment>
<protein>
    <submittedName>
        <fullName evidence="2">Uncharacterized protein</fullName>
    </submittedName>
</protein>
<proteinExistence type="predicted"/>
<gene>
    <name evidence="2" type="ORF">EVAR_14338_1</name>
</gene>
<feature type="region of interest" description="Disordered" evidence="1">
    <location>
        <begin position="1"/>
        <end position="30"/>
    </location>
</feature>
<accession>A0A4C1TX14</accession>
<feature type="compositionally biased region" description="Basic and acidic residues" evidence="1">
    <location>
        <begin position="91"/>
        <end position="100"/>
    </location>
</feature>
<reference evidence="2 3" key="1">
    <citation type="journal article" date="2019" name="Commun. Biol.">
        <title>The bagworm genome reveals a unique fibroin gene that provides high tensile strength.</title>
        <authorList>
            <person name="Kono N."/>
            <person name="Nakamura H."/>
            <person name="Ohtoshi R."/>
            <person name="Tomita M."/>
            <person name="Numata K."/>
            <person name="Arakawa K."/>
        </authorList>
    </citation>
    <scope>NUCLEOTIDE SEQUENCE [LARGE SCALE GENOMIC DNA]</scope>
</reference>
<dbReference type="Proteomes" id="UP000299102">
    <property type="component" value="Unassembled WGS sequence"/>
</dbReference>
<feature type="region of interest" description="Disordered" evidence="1">
    <location>
        <begin position="79"/>
        <end position="100"/>
    </location>
</feature>
<evidence type="ECO:0000313" key="2">
    <source>
        <dbReference type="EMBL" id="GBP18569.1"/>
    </source>
</evidence>
<organism evidence="2 3">
    <name type="scientific">Eumeta variegata</name>
    <name type="common">Bagworm moth</name>
    <name type="synonym">Eumeta japonica</name>
    <dbReference type="NCBI Taxonomy" id="151549"/>
    <lineage>
        <taxon>Eukaryota</taxon>
        <taxon>Metazoa</taxon>
        <taxon>Ecdysozoa</taxon>
        <taxon>Arthropoda</taxon>
        <taxon>Hexapoda</taxon>
        <taxon>Insecta</taxon>
        <taxon>Pterygota</taxon>
        <taxon>Neoptera</taxon>
        <taxon>Endopterygota</taxon>
        <taxon>Lepidoptera</taxon>
        <taxon>Glossata</taxon>
        <taxon>Ditrysia</taxon>
        <taxon>Tineoidea</taxon>
        <taxon>Psychidae</taxon>
        <taxon>Oiketicinae</taxon>
        <taxon>Eumeta</taxon>
    </lineage>
</organism>